<reference evidence="7" key="1">
    <citation type="submission" date="2018-04" db="EMBL/GenBank/DDBJ databases">
        <authorList>
            <person name="Watanabe M."/>
            <person name="Kojima H."/>
        </authorList>
    </citation>
    <scope>NUCLEOTIDE SEQUENCE [LARGE SCALE GENOMIC DNA]</scope>
    <source>
        <strain evidence="7">Dysh456</strain>
    </source>
</reference>
<dbReference type="InterPro" id="IPR028082">
    <property type="entry name" value="Peripla_BP_I"/>
</dbReference>
<evidence type="ECO:0000313" key="6">
    <source>
        <dbReference type="EMBL" id="BBD81316.1"/>
    </source>
</evidence>
<dbReference type="GO" id="GO:0030313">
    <property type="term" value="C:cell envelope"/>
    <property type="evidence" value="ECO:0007669"/>
    <property type="project" value="UniProtKB-SubCell"/>
</dbReference>
<name>A0A2Z6E840_9GAMM</name>
<dbReference type="CDD" id="cd06323">
    <property type="entry name" value="PBP1_ribose_binding"/>
    <property type="match status" value="1"/>
</dbReference>
<proteinExistence type="inferred from homology"/>
<feature type="signal peptide" evidence="4">
    <location>
        <begin position="1"/>
        <end position="25"/>
    </location>
</feature>
<evidence type="ECO:0000256" key="1">
    <source>
        <dbReference type="ARBA" id="ARBA00004196"/>
    </source>
</evidence>
<evidence type="ECO:0000256" key="2">
    <source>
        <dbReference type="ARBA" id="ARBA00007639"/>
    </source>
</evidence>
<evidence type="ECO:0000256" key="3">
    <source>
        <dbReference type="ARBA" id="ARBA00022729"/>
    </source>
</evidence>
<dbReference type="SUPFAM" id="SSF53822">
    <property type="entry name" value="Periplasmic binding protein-like I"/>
    <property type="match status" value="1"/>
</dbReference>
<dbReference type="Pfam" id="PF13407">
    <property type="entry name" value="Peripla_BP_4"/>
    <property type="match status" value="1"/>
</dbReference>
<dbReference type="GO" id="GO:0030246">
    <property type="term" value="F:carbohydrate binding"/>
    <property type="evidence" value="ECO:0007669"/>
    <property type="project" value="UniProtKB-ARBA"/>
</dbReference>
<dbReference type="PANTHER" id="PTHR46847">
    <property type="entry name" value="D-ALLOSE-BINDING PERIPLASMIC PROTEIN-RELATED"/>
    <property type="match status" value="1"/>
</dbReference>
<evidence type="ECO:0000259" key="5">
    <source>
        <dbReference type="Pfam" id="PF13407"/>
    </source>
</evidence>
<comment type="subcellular location">
    <subcellularLocation>
        <location evidence="1">Cell envelope</location>
    </subcellularLocation>
</comment>
<dbReference type="Gene3D" id="3.40.50.2300">
    <property type="match status" value="2"/>
</dbReference>
<dbReference type="InterPro" id="IPR025997">
    <property type="entry name" value="SBP_2_dom"/>
</dbReference>
<dbReference type="PROSITE" id="PS51257">
    <property type="entry name" value="PROKAR_LIPOPROTEIN"/>
    <property type="match status" value="1"/>
</dbReference>
<reference evidence="7" key="2">
    <citation type="submission" date="2018-06" db="EMBL/GenBank/DDBJ databases">
        <title>Genome sequence of Rhodanobacteraceae bacterium strain Dysh456.</title>
        <authorList>
            <person name="Fukui M."/>
        </authorList>
    </citation>
    <scope>NUCLEOTIDE SEQUENCE [LARGE SCALE GENOMIC DNA]</scope>
    <source>
        <strain evidence="7">Dysh456</strain>
    </source>
</reference>
<dbReference type="NCBIfam" id="NF007936">
    <property type="entry name" value="PRK10653.1"/>
    <property type="match status" value="1"/>
</dbReference>
<feature type="domain" description="Periplasmic binding protein" evidence="5">
    <location>
        <begin position="44"/>
        <end position="295"/>
    </location>
</feature>
<protein>
    <submittedName>
        <fullName evidence="6">Ribose ABC transport system RbsB</fullName>
    </submittedName>
</protein>
<dbReference type="EMBL" id="AP018560">
    <property type="protein sequence ID" value="BBD81316.1"/>
    <property type="molecule type" value="Genomic_DNA"/>
</dbReference>
<keyword evidence="3 4" id="KW-0732">Signal</keyword>
<dbReference type="PANTHER" id="PTHR46847:SF1">
    <property type="entry name" value="D-ALLOSE-BINDING PERIPLASMIC PROTEIN-RELATED"/>
    <property type="match status" value="1"/>
</dbReference>
<organism evidence="6 7">
    <name type="scientific">Aerosticca soli</name>
    <dbReference type="NCBI Taxonomy" id="2010829"/>
    <lineage>
        <taxon>Bacteria</taxon>
        <taxon>Pseudomonadati</taxon>
        <taxon>Pseudomonadota</taxon>
        <taxon>Gammaproteobacteria</taxon>
        <taxon>Lysobacterales</taxon>
        <taxon>Rhodanobacteraceae</taxon>
        <taxon>Aerosticca</taxon>
    </lineage>
</organism>
<gene>
    <name evidence="6" type="ORF">ALSL_2692</name>
</gene>
<dbReference type="GO" id="GO:0055085">
    <property type="term" value="P:transmembrane transport"/>
    <property type="evidence" value="ECO:0007669"/>
    <property type="project" value="UniProtKB-ARBA"/>
</dbReference>
<keyword evidence="7" id="KW-1185">Reference proteome</keyword>
<evidence type="ECO:0000256" key="4">
    <source>
        <dbReference type="SAM" id="SignalP"/>
    </source>
</evidence>
<feature type="chain" id="PRO_5016270078" evidence="4">
    <location>
        <begin position="26"/>
        <end position="314"/>
    </location>
</feature>
<dbReference type="AlphaFoldDB" id="A0A2Z6E840"/>
<comment type="similarity">
    <text evidence="2">Belongs to the bacterial solute-binding protein 2 family.</text>
</comment>
<sequence>MSMHKPRIALAALALALLAACSSQGPGDQAGPGKDQGGQGNQAVGLALSTQNNPFFVALKKGAEDAAREAGVQLIVVDAQDDSAKQIANVEDLIQKHVGALLLNPTDSAALVGAVEEANRAGIPVITLDRAVDGGKVLSHIASDNRAGGATAARFLKTALADHGNVIELEGVPGTSAARERGEGFETELANSSLKLIARQPANFDRAQAMSVTENLLQAHPDVQGLFAQNDEMALGALRALDGAGKHDVVVVGFDGTPDALDAIKQGKLAATVAQQPELMGQLGVQTAAKALHGQPVDAKVVVPLKLVTREAAH</sequence>
<accession>A0A2Z6E840</accession>
<evidence type="ECO:0000313" key="7">
    <source>
        <dbReference type="Proteomes" id="UP000270530"/>
    </source>
</evidence>
<dbReference type="Proteomes" id="UP000270530">
    <property type="component" value="Chromosome"/>
</dbReference>
<dbReference type="KEGG" id="rbd:ALSL_2692"/>